<dbReference type="STRING" id="53254.SAMN05660750_00448"/>
<evidence type="ECO:0000256" key="7">
    <source>
        <dbReference type="ARBA" id="ARBA00023136"/>
    </source>
</evidence>
<keyword evidence="6 9" id="KW-1133">Transmembrane helix</keyword>
<evidence type="ECO:0000259" key="10">
    <source>
        <dbReference type="Pfam" id="PF04290"/>
    </source>
</evidence>
<dbReference type="GO" id="GO:0015740">
    <property type="term" value="P:C4-dicarboxylate transport"/>
    <property type="evidence" value="ECO:0007669"/>
    <property type="project" value="TreeGrafter"/>
</dbReference>
<comment type="subcellular location">
    <subcellularLocation>
        <location evidence="1 9">Cell inner membrane</location>
        <topology evidence="1 9">Multi-pass membrane protein</topology>
    </subcellularLocation>
</comment>
<evidence type="ECO:0000313" key="14">
    <source>
        <dbReference type="Proteomes" id="UP000190130"/>
    </source>
</evidence>
<dbReference type="AlphaFoldDB" id="A0A0Q3M6B1"/>
<evidence type="ECO:0000313" key="11">
    <source>
        <dbReference type="EMBL" id="KQK31321.1"/>
    </source>
</evidence>
<gene>
    <name evidence="11" type="ORF">ARD30_09620</name>
    <name evidence="12" type="ORF">SAMN05660750_00448</name>
</gene>
<reference evidence="11 13" key="1">
    <citation type="submission" date="2015-10" db="EMBL/GenBank/DDBJ databases">
        <title>Draft genome of Bosea thiooxidans.</title>
        <authorList>
            <person name="Wang X."/>
        </authorList>
    </citation>
    <scope>NUCLEOTIDE SEQUENCE [LARGE SCALE GENOMIC DNA]</scope>
    <source>
        <strain evidence="11 13">CGMCC 9174</strain>
    </source>
</reference>
<evidence type="ECO:0000256" key="1">
    <source>
        <dbReference type="ARBA" id="ARBA00004429"/>
    </source>
</evidence>
<keyword evidence="7 9" id="KW-0472">Membrane</keyword>
<evidence type="ECO:0000256" key="8">
    <source>
        <dbReference type="ARBA" id="ARBA00038436"/>
    </source>
</evidence>
<dbReference type="RefSeq" id="WP_055727375.1">
    <property type="nucleotide sequence ID" value="NZ_FUYX01000001.1"/>
</dbReference>
<feature type="transmembrane region" description="Helical" evidence="9">
    <location>
        <begin position="12"/>
        <end position="35"/>
    </location>
</feature>
<dbReference type="InterPro" id="IPR055348">
    <property type="entry name" value="DctQ"/>
</dbReference>
<reference evidence="12 14" key="2">
    <citation type="submission" date="2017-02" db="EMBL/GenBank/DDBJ databases">
        <authorList>
            <person name="Peterson S.W."/>
        </authorList>
    </citation>
    <scope>NUCLEOTIDE SEQUENCE [LARGE SCALE GENOMIC DNA]</scope>
    <source>
        <strain evidence="12 14">DSM 9653</strain>
    </source>
</reference>
<evidence type="ECO:0000256" key="9">
    <source>
        <dbReference type="RuleBase" id="RU369079"/>
    </source>
</evidence>
<dbReference type="GO" id="GO:0005886">
    <property type="term" value="C:plasma membrane"/>
    <property type="evidence" value="ECO:0007669"/>
    <property type="project" value="UniProtKB-SubCell"/>
</dbReference>
<dbReference type="GO" id="GO:0022857">
    <property type="term" value="F:transmembrane transporter activity"/>
    <property type="evidence" value="ECO:0007669"/>
    <property type="project" value="UniProtKB-UniRule"/>
</dbReference>
<protein>
    <recommendedName>
        <fullName evidence="9">TRAP transporter small permease protein</fullName>
    </recommendedName>
</protein>
<proteinExistence type="inferred from homology"/>
<comment type="function">
    <text evidence="9">Part of the tripartite ATP-independent periplasmic (TRAP) transport system.</text>
</comment>
<evidence type="ECO:0000313" key="12">
    <source>
        <dbReference type="EMBL" id="SKB37887.1"/>
    </source>
</evidence>
<dbReference type="PANTHER" id="PTHR35011">
    <property type="entry name" value="2,3-DIKETO-L-GULONATE TRAP TRANSPORTER SMALL PERMEASE PROTEIN YIAM"/>
    <property type="match status" value="1"/>
</dbReference>
<evidence type="ECO:0000256" key="4">
    <source>
        <dbReference type="ARBA" id="ARBA00022519"/>
    </source>
</evidence>
<feature type="transmembrane region" description="Helical" evidence="9">
    <location>
        <begin position="47"/>
        <end position="65"/>
    </location>
</feature>
<keyword evidence="5 9" id="KW-0812">Transmembrane</keyword>
<organism evidence="11 13">
    <name type="scientific">Bosea thiooxidans</name>
    <dbReference type="NCBI Taxonomy" id="53254"/>
    <lineage>
        <taxon>Bacteria</taxon>
        <taxon>Pseudomonadati</taxon>
        <taxon>Pseudomonadota</taxon>
        <taxon>Alphaproteobacteria</taxon>
        <taxon>Hyphomicrobiales</taxon>
        <taxon>Boseaceae</taxon>
        <taxon>Bosea</taxon>
    </lineage>
</organism>
<name>A0A0Q3M6B1_9HYPH</name>
<keyword evidence="4 9" id="KW-0997">Cell inner membrane</keyword>
<sequence length="182" mass="19964">MIRRTLDALYLLAGYLAGLFLIAIFALMMLLSIGRQINLNVPSGDDFAGWSLVAMAFLGLAHTFKRGEMIRVGLLLERLHGPSRRIAELVALTIAAAFIAYFTWQAGRLAYDSWRFFDMSTGVISVPLWIPQLGMVIGLAVLLLAIAEEWLIVARGGKPTYESVPPQTTEELIERVAQGGGV</sequence>
<accession>A0A0Q3M6B1</accession>
<keyword evidence="13" id="KW-1185">Reference proteome</keyword>
<evidence type="ECO:0000256" key="2">
    <source>
        <dbReference type="ARBA" id="ARBA00022448"/>
    </source>
</evidence>
<feature type="transmembrane region" description="Helical" evidence="9">
    <location>
        <begin position="86"/>
        <end position="104"/>
    </location>
</feature>
<dbReference type="EMBL" id="FUYX01000001">
    <property type="protein sequence ID" value="SKB37887.1"/>
    <property type="molecule type" value="Genomic_DNA"/>
</dbReference>
<dbReference type="Proteomes" id="UP000190130">
    <property type="component" value="Unassembled WGS sequence"/>
</dbReference>
<dbReference type="EMBL" id="LMAR01000024">
    <property type="protein sequence ID" value="KQK31321.1"/>
    <property type="molecule type" value="Genomic_DNA"/>
</dbReference>
<evidence type="ECO:0000313" key="13">
    <source>
        <dbReference type="Proteomes" id="UP000051562"/>
    </source>
</evidence>
<feature type="transmembrane region" description="Helical" evidence="9">
    <location>
        <begin position="124"/>
        <end position="146"/>
    </location>
</feature>
<comment type="similarity">
    <text evidence="8 9">Belongs to the TRAP transporter small permease family.</text>
</comment>
<feature type="domain" description="Tripartite ATP-independent periplasmic transporters DctQ component" evidence="10">
    <location>
        <begin position="24"/>
        <end position="151"/>
    </location>
</feature>
<keyword evidence="3" id="KW-1003">Cell membrane</keyword>
<dbReference type="PANTHER" id="PTHR35011:SF10">
    <property type="entry name" value="TRAP TRANSPORTER SMALL PERMEASE PROTEIN"/>
    <property type="match status" value="1"/>
</dbReference>
<evidence type="ECO:0000256" key="5">
    <source>
        <dbReference type="ARBA" id="ARBA00022692"/>
    </source>
</evidence>
<dbReference type="Pfam" id="PF04290">
    <property type="entry name" value="DctQ"/>
    <property type="match status" value="1"/>
</dbReference>
<evidence type="ECO:0000256" key="3">
    <source>
        <dbReference type="ARBA" id="ARBA00022475"/>
    </source>
</evidence>
<dbReference type="Proteomes" id="UP000051562">
    <property type="component" value="Unassembled WGS sequence"/>
</dbReference>
<keyword evidence="2 9" id="KW-0813">Transport</keyword>
<dbReference type="InterPro" id="IPR007387">
    <property type="entry name" value="TRAP_DctQ"/>
</dbReference>
<dbReference type="OrthoDB" id="9797534at2"/>
<evidence type="ECO:0000256" key="6">
    <source>
        <dbReference type="ARBA" id="ARBA00022989"/>
    </source>
</evidence>
<comment type="subunit">
    <text evidence="9">The complex comprises the extracytoplasmic solute receptor protein and the two transmembrane proteins.</text>
</comment>